<gene>
    <name evidence="2" type="ORF">ASILVAE211_20840</name>
</gene>
<sequence>MIHSSTAISRLSLVCALALPISAVAGVQTSGAGLDLGPPKPVTAQSADRFLDSLGVNIHVDQGYDPKTYIAPLHYLGVRAVRDGIRHVDSDVMLAKATGVRFDIQGGGDLAGELASARTLAKAGALLALEGPNEPNNFPITYQGQQGGGQGHSWKAVAAFQAALYQAAKTDPQLKSYPVFGPSETGAETDNVGLQFRTTPKNFSGVVPAGTRFSDALNVHNYVSGVHRGYGNNQAWLAADPVLNDRWDGLYGNSGVTWHAHFAGYDNAALMRQPRVTTETGWDSQSDPGGEAAQAAVLSNTYLSQFKRGWDYTFIYELRDAEGGDGQQGLYAGDRPKLAADYIHALTTILADHGSLAHPGTLAFGIQTAGASVHDLLLQKSDGAFDLVIWDERVQGQDKVIVTFAENQPVLEVFDIAKGTAPVQTHHQVKTLTLSLTDHAVIIRLPR</sequence>
<evidence type="ECO:0008006" key="4">
    <source>
        <dbReference type="Google" id="ProtNLM"/>
    </source>
</evidence>
<proteinExistence type="predicted"/>
<reference evidence="2" key="1">
    <citation type="journal article" date="2021" name="Microorganisms">
        <title>Acidisoma silvae sp. nov. and Acidisomacellulosilytica sp. nov., Two Acidophilic Bacteria Isolated from Decaying Wood, Hydrolyzing Cellulose and Producing Poly-3-hydroxybutyrate.</title>
        <authorList>
            <person name="Mieszkin S."/>
            <person name="Pouder E."/>
            <person name="Uroz S."/>
            <person name="Simon-Colin C."/>
            <person name="Alain K."/>
        </authorList>
    </citation>
    <scope>NUCLEOTIDE SEQUENCE</scope>
    <source>
        <strain evidence="2">HW T2.11</strain>
    </source>
</reference>
<feature type="signal peptide" evidence="1">
    <location>
        <begin position="1"/>
        <end position="25"/>
    </location>
</feature>
<name>A0A963YWM2_9PROT</name>
<evidence type="ECO:0000313" key="3">
    <source>
        <dbReference type="Proteomes" id="UP000708298"/>
    </source>
</evidence>
<reference evidence="2" key="2">
    <citation type="submission" date="2021-01" db="EMBL/GenBank/DDBJ databases">
        <authorList>
            <person name="Mieszkin S."/>
            <person name="Pouder E."/>
            <person name="Alain K."/>
        </authorList>
    </citation>
    <scope>NUCLEOTIDE SEQUENCE</scope>
    <source>
        <strain evidence="2">HW T2.11</strain>
    </source>
</reference>
<organism evidence="2 3">
    <name type="scientific">Acidisoma silvae</name>
    <dbReference type="NCBI Taxonomy" id="2802396"/>
    <lineage>
        <taxon>Bacteria</taxon>
        <taxon>Pseudomonadati</taxon>
        <taxon>Pseudomonadota</taxon>
        <taxon>Alphaproteobacteria</taxon>
        <taxon>Acetobacterales</taxon>
        <taxon>Acidocellaceae</taxon>
        <taxon>Acidisoma</taxon>
    </lineage>
</organism>
<dbReference type="EMBL" id="JAESVB010000015">
    <property type="protein sequence ID" value="MCB8877655.1"/>
    <property type="molecule type" value="Genomic_DNA"/>
</dbReference>
<dbReference type="SUPFAM" id="SSF51445">
    <property type="entry name" value="(Trans)glycosidases"/>
    <property type="match status" value="1"/>
</dbReference>
<feature type="chain" id="PRO_5038112022" description="Glycosyl hydrolase" evidence="1">
    <location>
        <begin position="26"/>
        <end position="447"/>
    </location>
</feature>
<dbReference type="Proteomes" id="UP000708298">
    <property type="component" value="Unassembled WGS sequence"/>
</dbReference>
<keyword evidence="1" id="KW-0732">Signal</keyword>
<evidence type="ECO:0000313" key="2">
    <source>
        <dbReference type="EMBL" id="MCB8877655.1"/>
    </source>
</evidence>
<protein>
    <recommendedName>
        <fullName evidence="4">Glycosyl hydrolase</fullName>
    </recommendedName>
</protein>
<comment type="caution">
    <text evidence="2">The sequence shown here is derived from an EMBL/GenBank/DDBJ whole genome shotgun (WGS) entry which is preliminary data.</text>
</comment>
<accession>A0A963YWM2</accession>
<evidence type="ECO:0000256" key="1">
    <source>
        <dbReference type="SAM" id="SignalP"/>
    </source>
</evidence>
<keyword evidence="3" id="KW-1185">Reference proteome</keyword>
<dbReference type="AlphaFoldDB" id="A0A963YWM2"/>
<dbReference type="InterPro" id="IPR017853">
    <property type="entry name" value="GH"/>
</dbReference>
<dbReference type="RefSeq" id="WP_227323302.1">
    <property type="nucleotide sequence ID" value="NZ_JAESVB010000015.1"/>
</dbReference>